<protein>
    <submittedName>
        <fullName evidence="4">Helix-turn-helix domain-containing protein</fullName>
    </submittedName>
</protein>
<dbReference type="SUPFAM" id="SSF47413">
    <property type="entry name" value="lambda repressor-like DNA-binding domains"/>
    <property type="match status" value="1"/>
</dbReference>
<dbReference type="SMART" id="SM00530">
    <property type="entry name" value="HTH_XRE"/>
    <property type="match status" value="1"/>
</dbReference>
<dbReference type="AlphaFoldDB" id="A0A3R9EZU6"/>
<sequence length="112" mass="12773">MVGEKIKNLRLKKRYSITELSEKANVSKSYLSYIERGIQENPSLQVLTRLAKTLDTTVEFLMGNEISGSNGGQVDAEWLLLVDEAIKSGISKEDFAYYLDFMKFKTQRKEGQ</sequence>
<proteinExistence type="predicted"/>
<dbReference type="PANTHER" id="PTHR46797:SF1">
    <property type="entry name" value="METHYLPHOSPHONATE SYNTHASE"/>
    <property type="match status" value="1"/>
</dbReference>
<dbReference type="GO" id="GO:0003677">
    <property type="term" value="F:DNA binding"/>
    <property type="evidence" value="ECO:0007669"/>
    <property type="project" value="UniProtKB-KW"/>
</dbReference>
<dbReference type="SUPFAM" id="SSF47406">
    <property type="entry name" value="SinR repressor dimerisation domain-like"/>
    <property type="match status" value="1"/>
</dbReference>
<dbReference type="InterPro" id="IPR001387">
    <property type="entry name" value="Cro/C1-type_HTH"/>
</dbReference>
<dbReference type="InterPro" id="IPR050807">
    <property type="entry name" value="TransReg_Diox_bact_type"/>
</dbReference>
<dbReference type="PROSITE" id="PS50943">
    <property type="entry name" value="HTH_CROC1"/>
    <property type="match status" value="1"/>
</dbReference>
<dbReference type="Pfam" id="PF08671">
    <property type="entry name" value="SinI"/>
    <property type="match status" value="1"/>
</dbReference>
<dbReference type="Gene3D" id="1.10.260.40">
    <property type="entry name" value="lambda repressor-like DNA-binding domains"/>
    <property type="match status" value="1"/>
</dbReference>
<dbReference type="InterPro" id="IPR010981">
    <property type="entry name" value="SinR/SinI_dimer_dom"/>
</dbReference>
<dbReference type="GO" id="GO:0046983">
    <property type="term" value="F:protein dimerization activity"/>
    <property type="evidence" value="ECO:0007669"/>
    <property type="project" value="InterPro"/>
</dbReference>
<evidence type="ECO:0000313" key="4">
    <source>
        <dbReference type="EMBL" id="RSD26909.1"/>
    </source>
</evidence>
<evidence type="ECO:0000259" key="2">
    <source>
        <dbReference type="PROSITE" id="PS50943"/>
    </source>
</evidence>
<gene>
    <name evidence="4" type="ORF">EJA10_12600</name>
</gene>
<reference evidence="5" key="1">
    <citation type="submission" date="2018-12" db="EMBL/GenBank/DDBJ databases">
        <title>Bacillus chawlae sp. nov., Bacillus glennii sp. nov., and Bacillus saganii sp. nov. Isolated from the Vehicle Assembly Building at Kennedy Space Center where the Viking Spacecraft were Assembled.</title>
        <authorList>
            <person name="Seuylemezian A."/>
            <person name="Vaishampayan P."/>
        </authorList>
    </citation>
    <scope>NUCLEOTIDE SEQUENCE [LARGE SCALE GENOMIC DNA]</scope>
    <source>
        <strain evidence="5">DSM 13966</strain>
    </source>
</reference>
<dbReference type="Pfam" id="PF01381">
    <property type="entry name" value="HTH_3"/>
    <property type="match status" value="1"/>
</dbReference>
<evidence type="ECO:0000256" key="1">
    <source>
        <dbReference type="ARBA" id="ARBA00023125"/>
    </source>
</evidence>
<dbReference type="PROSITE" id="PS51500">
    <property type="entry name" value="SIN"/>
    <property type="match status" value="1"/>
</dbReference>
<feature type="domain" description="HTH cro/C1-type" evidence="2">
    <location>
        <begin position="6"/>
        <end position="61"/>
    </location>
</feature>
<keyword evidence="1" id="KW-0238">DNA-binding</keyword>
<name>A0A3R9EZU6_9BACI</name>
<dbReference type="GO" id="GO:0003700">
    <property type="term" value="F:DNA-binding transcription factor activity"/>
    <property type="evidence" value="ECO:0007669"/>
    <property type="project" value="TreeGrafter"/>
</dbReference>
<evidence type="ECO:0000259" key="3">
    <source>
        <dbReference type="PROSITE" id="PS51500"/>
    </source>
</evidence>
<dbReference type="CDD" id="cd00093">
    <property type="entry name" value="HTH_XRE"/>
    <property type="match status" value="1"/>
</dbReference>
<organism evidence="4 5">
    <name type="scientific">Mesobacillus subterraneus</name>
    <dbReference type="NCBI Taxonomy" id="285983"/>
    <lineage>
        <taxon>Bacteria</taxon>
        <taxon>Bacillati</taxon>
        <taxon>Bacillota</taxon>
        <taxon>Bacilli</taxon>
        <taxon>Bacillales</taxon>
        <taxon>Bacillaceae</taxon>
        <taxon>Mesobacillus</taxon>
    </lineage>
</organism>
<dbReference type="InterPro" id="IPR010982">
    <property type="entry name" value="Lambda_DNA-bd_dom_sf"/>
</dbReference>
<dbReference type="OrthoDB" id="1859224at2"/>
<dbReference type="Proteomes" id="UP000279911">
    <property type="component" value="Unassembled WGS sequence"/>
</dbReference>
<comment type="caution">
    <text evidence="4">The sequence shown here is derived from an EMBL/GenBank/DDBJ whole genome shotgun (WGS) entry which is preliminary data.</text>
</comment>
<feature type="domain" description="Sin" evidence="3">
    <location>
        <begin position="65"/>
        <end position="103"/>
    </location>
</feature>
<dbReference type="GO" id="GO:0005829">
    <property type="term" value="C:cytosol"/>
    <property type="evidence" value="ECO:0007669"/>
    <property type="project" value="TreeGrafter"/>
</dbReference>
<accession>A0A3R9EZU6</accession>
<dbReference type="InterPro" id="IPR036281">
    <property type="entry name" value="SinR/SinI_dimer_dom_sf"/>
</dbReference>
<dbReference type="PANTHER" id="PTHR46797">
    <property type="entry name" value="HTH-TYPE TRANSCRIPTIONAL REGULATOR"/>
    <property type="match status" value="1"/>
</dbReference>
<dbReference type="EMBL" id="RSFW01000014">
    <property type="protein sequence ID" value="RSD26909.1"/>
    <property type="molecule type" value="Genomic_DNA"/>
</dbReference>
<evidence type="ECO:0000313" key="5">
    <source>
        <dbReference type="Proteomes" id="UP000279911"/>
    </source>
</evidence>